<dbReference type="Proteomes" id="UP000319257">
    <property type="component" value="Unassembled WGS sequence"/>
</dbReference>
<dbReference type="InParanoid" id="A0A507B1V2"/>
<dbReference type="GO" id="GO:0008270">
    <property type="term" value="F:zinc ion binding"/>
    <property type="evidence" value="ECO:0007669"/>
    <property type="project" value="InterPro"/>
</dbReference>
<reference evidence="5 6" key="1">
    <citation type="submission" date="2019-06" db="EMBL/GenBank/DDBJ databases">
        <title>Draft genome sequence of the filamentous fungus Phialemoniopsis curvata isolated from diesel fuel.</title>
        <authorList>
            <person name="Varaljay V.A."/>
            <person name="Lyon W.J."/>
            <person name="Crouch A.L."/>
            <person name="Drake C.E."/>
            <person name="Hollomon J.M."/>
            <person name="Nadeau L.J."/>
            <person name="Nunn H.S."/>
            <person name="Stevenson B.S."/>
            <person name="Bojanowski C.L."/>
            <person name="Crookes-Goodson W.J."/>
        </authorList>
    </citation>
    <scope>NUCLEOTIDE SEQUENCE [LARGE SCALE GENOMIC DNA]</scope>
    <source>
        <strain evidence="5 6">D216</strain>
    </source>
</reference>
<name>A0A507B1V2_9PEZI</name>
<dbReference type="InterPro" id="IPR001138">
    <property type="entry name" value="Zn2Cys6_DnaBD"/>
</dbReference>
<dbReference type="RefSeq" id="XP_030992980.1">
    <property type="nucleotide sequence ID" value="XM_031133584.1"/>
</dbReference>
<evidence type="ECO:0000256" key="1">
    <source>
        <dbReference type="ARBA" id="ARBA00004123"/>
    </source>
</evidence>
<comment type="subcellular location">
    <subcellularLocation>
        <location evidence="1">Nucleus</location>
    </subcellularLocation>
</comment>
<dbReference type="PROSITE" id="PS00463">
    <property type="entry name" value="ZN2_CY6_FUNGAL_1"/>
    <property type="match status" value="1"/>
</dbReference>
<protein>
    <recommendedName>
        <fullName evidence="4">Zn(2)-C6 fungal-type domain-containing protein</fullName>
    </recommendedName>
</protein>
<dbReference type="GO" id="GO:0005634">
    <property type="term" value="C:nucleus"/>
    <property type="evidence" value="ECO:0007669"/>
    <property type="project" value="UniProtKB-SubCell"/>
</dbReference>
<keyword evidence="2" id="KW-0539">Nucleus</keyword>
<dbReference type="CDD" id="cd00067">
    <property type="entry name" value="GAL4"/>
    <property type="match status" value="1"/>
</dbReference>
<dbReference type="InterPro" id="IPR050613">
    <property type="entry name" value="Sec_Metabolite_Reg"/>
</dbReference>
<dbReference type="AlphaFoldDB" id="A0A507B1V2"/>
<dbReference type="SUPFAM" id="SSF57701">
    <property type="entry name" value="Zn2/Cys6 DNA-binding domain"/>
    <property type="match status" value="1"/>
</dbReference>
<dbReference type="GO" id="GO:0000981">
    <property type="term" value="F:DNA-binding transcription factor activity, RNA polymerase II-specific"/>
    <property type="evidence" value="ECO:0007669"/>
    <property type="project" value="InterPro"/>
</dbReference>
<dbReference type="GeneID" id="41968534"/>
<sequence length="664" mass="74157">MASRQAACDPCRKSKLACDHKKPVCNRCRQQNKDGNCVYRASPFKRRHAATSHGGTPVSRTSRNSRSPEIEPRRHPNPNPGYLGPSSHAAIFNQLVLEDSEGGDQRSTSHDPAAPLLESISVELRPVLEQIEKGVNQHLRPRDLHAMEGLVTLWLSRGVNLALAEIFVAPCAQSSNFSRASSVKDASWGAQLTSSLLANSMKPLHLTPDTSFEEFTAQFTAESSRFETLGIFLTAVFRASMDVEFFPGLYSSDREKRDFRNAVTRLSDNCLDICLSLDSLNDMQLVLQYENFILHSYVDGDQSYQLWRRIGDVISSTLALGYHEDIDRKCDAPPFLSEVRKTAFARIYSADKNVSLFMGRPLRLSKRFCHFQLPSTSRRGPPVESTVQNDPYFWPEDPRMDYRTETSTLEAIAGAYWDALPLKFKETSQLNDADRSPFERDFVISISLTYLQLVLLLRRLKLGSFSDPNIAVVEVAQQILSLVIDAIVLRTDLANAGTNLAWKVSRLLLGEPVSDRAKQTDRPPKIAYHGLPAAGILLLSMLGPGKVQTERPALQPALRAKAIQDLCVLAAEIERGTLVKTDDPNFAPLSKAARIIQRLLDHILSGTEVFSTQGPGPQQDHAQLQDVIPWYPLQDQELWDLETGFWQELAGQPSLFDPYSEVQG</sequence>
<dbReference type="PANTHER" id="PTHR31001">
    <property type="entry name" value="UNCHARACTERIZED TRANSCRIPTIONAL REGULATORY PROTEIN"/>
    <property type="match status" value="1"/>
</dbReference>
<feature type="region of interest" description="Disordered" evidence="3">
    <location>
        <begin position="47"/>
        <end position="85"/>
    </location>
</feature>
<evidence type="ECO:0000259" key="4">
    <source>
        <dbReference type="PROSITE" id="PS50048"/>
    </source>
</evidence>
<dbReference type="CDD" id="cd12148">
    <property type="entry name" value="fungal_TF_MHR"/>
    <property type="match status" value="1"/>
</dbReference>
<evidence type="ECO:0000256" key="3">
    <source>
        <dbReference type="SAM" id="MobiDB-lite"/>
    </source>
</evidence>
<dbReference type="SMART" id="SM00066">
    <property type="entry name" value="GAL4"/>
    <property type="match status" value="1"/>
</dbReference>
<gene>
    <name evidence="5" type="ORF">E0L32_001087</name>
</gene>
<evidence type="ECO:0000313" key="5">
    <source>
        <dbReference type="EMBL" id="TPX11269.1"/>
    </source>
</evidence>
<dbReference type="Gene3D" id="4.10.240.10">
    <property type="entry name" value="Zn(2)-C6 fungal-type DNA-binding domain"/>
    <property type="match status" value="1"/>
</dbReference>
<organism evidence="5 6">
    <name type="scientific">Thyridium curvatum</name>
    <dbReference type="NCBI Taxonomy" id="1093900"/>
    <lineage>
        <taxon>Eukaryota</taxon>
        <taxon>Fungi</taxon>
        <taxon>Dikarya</taxon>
        <taxon>Ascomycota</taxon>
        <taxon>Pezizomycotina</taxon>
        <taxon>Sordariomycetes</taxon>
        <taxon>Sordariomycetidae</taxon>
        <taxon>Thyridiales</taxon>
        <taxon>Thyridiaceae</taxon>
        <taxon>Thyridium</taxon>
    </lineage>
</organism>
<dbReference type="EMBL" id="SKBQ01000004">
    <property type="protein sequence ID" value="TPX11269.1"/>
    <property type="molecule type" value="Genomic_DNA"/>
</dbReference>
<comment type="caution">
    <text evidence="5">The sequence shown here is derived from an EMBL/GenBank/DDBJ whole genome shotgun (WGS) entry which is preliminary data.</text>
</comment>
<dbReference type="InterPro" id="IPR036864">
    <property type="entry name" value="Zn2-C6_fun-type_DNA-bd_sf"/>
</dbReference>
<dbReference type="PROSITE" id="PS50048">
    <property type="entry name" value="ZN2_CY6_FUNGAL_2"/>
    <property type="match status" value="1"/>
</dbReference>
<dbReference type="Pfam" id="PF00172">
    <property type="entry name" value="Zn_clus"/>
    <property type="match status" value="1"/>
</dbReference>
<evidence type="ECO:0000313" key="6">
    <source>
        <dbReference type="Proteomes" id="UP000319257"/>
    </source>
</evidence>
<dbReference type="PANTHER" id="PTHR31001:SF40">
    <property type="entry name" value="ZN(II)2CYS6 TRANSCRIPTION FACTOR (EUROFUNG)"/>
    <property type="match status" value="1"/>
</dbReference>
<dbReference type="OrthoDB" id="4898680at2759"/>
<proteinExistence type="predicted"/>
<feature type="domain" description="Zn(2)-C6 fungal-type" evidence="4">
    <location>
        <begin position="7"/>
        <end position="39"/>
    </location>
</feature>
<dbReference type="STRING" id="1093900.A0A507B1V2"/>
<evidence type="ECO:0000256" key="2">
    <source>
        <dbReference type="ARBA" id="ARBA00023242"/>
    </source>
</evidence>
<keyword evidence="6" id="KW-1185">Reference proteome</keyword>
<accession>A0A507B1V2</accession>